<dbReference type="Gene3D" id="2.40.50.230">
    <property type="entry name" value="Gp5 N-terminal domain"/>
    <property type="match status" value="1"/>
</dbReference>
<evidence type="ECO:0000313" key="3">
    <source>
        <dbReference type="EMBL" id="RVD76996.1"/>
    </source>
</evidence>
<protein>
    <submittedName>
        <fullName evidence="3">Phage-related baseplate assembly protein</fullName>
    </submittedName>
</protein>
<dbReference type="EMBL" id="MKWS01000009">
    <property type="protein sequence ID" value="RVD76996.1"/>
    <property type="molecule type" value="Genomic_DNA"/>
</dbReference>
<proteinExistence type="predicted"/>
<evidence type="ECO:0000313" key="4">
    <source>
        <dbReference type="Proteomes" id="UP000288002"/>
    </source>
</evidence>
<feature type="region of interest" description="Disordered" evidence="1">
    <location>
        <begin position="1"/>
        <end position="26"/>
    </location>
</feature>
<evidence type="ECO:0000259" key="2">
    <source>
        <dbReference type="Pfam" id="PF04717"/>
    </source>
</evidence>
<evidence type="ECO:0000256" key="1">
    <source>
        <dbReference type="SAM" id="MobiDB-lite"/>
    </source>
</evidence>
<dbReference type="RefSeq" id="WP_127649904.1">
    <property type="nucleotide sequence ID" value="NZ_MKWS01000009.1"/>
</dbReference>
<organism evidence="3 4">
    <name type="scientific">Pseudomonas koreensis</name>
    <dbReference type="NCBI Taxonomy" id="198620"/>
    <lineage>
        <taxon>Bacteria</taxon>
        <taxon>Pseudomonadati</taxon>
        <taxon>Pseudomonadota</taxon>
        <taxon>Gammaproteobacteria</taxon>
        <taxon>Pseudomonadales</taxon>
        <taxon>Pseudomonadaceae</taxon>
        <taxon>Pseudomonas</taxon>
    </lineage>
</organism>
<dbReference type="InterPro" id="IPR037026">
    <property type="entry name" value="Vgr_OB-fold_dom_sf"/>
</dbReference>
<reference evidence="3 4" key="1">
    <citation type="submission" date="2016-10" db="EMBL/GenBank/DDBJ databases">
        <title>Search of new enzymes for the oxidation of sulfur compounds.</title>
        <authorList>
            <person name="Novo A."/>
            <person name="Moreira I.S."/>
            <person name="Castro P.M."/>
        </authorList>
    </citation>
    <scope>NUCLEOTIDE SEQUENCE [LARGE SCALE GENOMIC DNA]</scope>
    <source>
        <strain evidence="3 4">A9</strain>
    </source>
</reference>
<dbReference type="Pfam" id="PF04717">
    <property type="entry name" value="Phage_base_V"/>
    <property type="match status" value="1"/>
</dbReference>
<feature type="compositionally biased region" description="Polar residues" evidence="1">
    <location>
        <begin position="1"/>
        <end position="17"/>
    </location>
</feature>
<dbReference type="InterPro" id="IPR006531">
    <property type="entry name" value="Gp5/Vgr_OB"/>
</dbReference>
<name>A0AA94JH24_9PSED</name>
<dbReference type="AlphaFoldDB" id="A0AA94JH24"/>
<accession>A0AA94JH24</accession>
<gene>
    <name evidence="3" type="ORF">A9HBioS_3019</name>
</gene>
<feature type="domain" description="Gp5/Type VI secretion system Vgr protein OB-fold" evidence="2">
    <location>
        <begin position="23"/>
        <end position="85"/>
    </location>
</feature>
<comment type="caution">
    <text evidence="3">The sequence shown here is derived from an EMBL/GenBank/DDBJ whole genome shotgun (WGS) entry which is preliminary data.</text>
</comment>
<dbReference type="SUPFAM" id="SSF69255">
    <property type="entry name" value="gp5 N-terminal domain-like"/>
    <property type="match status" value="1"/>
</dbReference>
<dbReference type="Proteomes" id="UP000288002">
    <property type="component" value="Unassembled WGS sequence"/>
</dbReference>
<sequence length="201" mass="20948">MITNLTNALHQTQTGDSTGPRAGTITSYDPVNGMVKVAIQPEDRESNWMKLDCPGVGNGWGVQIGPKIGDEVTVCFDSSDPNLGRVTARHTNSLNLAMPVPSGEIWLVHQSGSLLKFFDNGTVSLHTVGALGVHSDVSIAYDSPQHNFTGGPVTMDHTLTVTDSTGVVVTGGDVKADTISLKTHRTSGVTPGGGTSSVPVV</sequence>